<protein>
    <submittedName>
        <fullName evidence="2">Uncharacterized protein</fullName>
    </submittedName>
</protein>
<gene>
    <name evidence="2" type="ORF">K504DRAFT_458777</name>
</gene>
<accession>A0A6G1K495</accession>
<dbReference type="AlphaFoldDB" id="A0A6G1K495"/>
<proteinExistence type="predicted"/>
<feature type="chain" id="PRO_5026042701" evidence="1">
    <location>
        <begin position="20"/>
        <end position="69"/>
    </location>
</feature>
<evidence type="ECO:0000313" key="3">
    <source>
        <dbReference type="Proteomes" id="UP000799428"/>
    </source>
</evidence>
<evidence type="ECO:0000313" key="2">
    <source>
        <dbReference type="EMBL" id="KAF2707345.1"/>
    </source>
</evidence>
<keyword evidence="1" id="KW-0732">Signal</keyword>
<evidence type="ECO:0000256" key="1">
    <source>
        <dbReference type="SAM" id="SignalP"/>
    </source>
</evidence>
<name>A0A6G1K495_9PLEO</name>
<keyword evidence="3" id="KW-1185">Reference proteome</keyword>
<reference evidence="2" key="1">
    <citation type="journal article" date="2020" name="Stud. Mycol.">
        <title>101 Dothideomycetes genomes: a test case for predicting lifestyles and emergence of pathogens.</title>
        <authorList>
            <person name="Haridas S."/>
            <person name="Albert R."/>
            <person name="Binder M."/>
            <person name="Bloem J."/>
            <person name="Labutti K."/>
            <person name="Salamov A."/>
            <person name="Andreopoulos B."/>
            <person name="Baker S."/>
            <person name="Barry K."/>
            <person name="Bills G."/>
            <person name="Bluhm B."/>
            <person name="Cannon C."/>
            <person name="Castanera R."/>
            <person name="Culley D."/>
            <person name="Daum C."/>
            <person name="Ezra D."/>
            <person name="Gonzalez J."/>
            <person name="Henrissat B."/>
            <person name="Kuo A."/>
            <person name="Liang C."/>
            <person name="Lipzen A."/>
            <person name="Lutzoni F."/>
            <person name="Magnuson J."/>
            <person name="Mondo S."/>
            <person name="Nolan M."/>
            <person name="Ohm R."/>
            <person name="Pangilinan J."/>
            <person name="Park H.-J."/>
            <person name="Ramirez L."/>
            <person name="Alfaro M."/>
            <person name="Sun H."/>
            <person name="Tritt A."/>
            <person name="Yoshinaga Y."/>
            <person name="Zwiers L.-H."/>
            <person name="Turgeon B."/>
            <person name="Goodwin S."/>
            <person name="Spatafora J."/>
            <person name="Crous P."/>
            <person name="Grigoriev I."/>
        </authorList>
    </citation>
    <scope>NUCLEOTIDE SEQUENCE</scope>
    <source>
        <strain evidence="2">CBS 279.74</strain>
    </source>
</reference>
<feature type="signal peptide" evidence="1">
    <location>
        <begin position="1"/>
        <end position="19"/>
    </location>
</feature>
<dbReference type="EMBL" id="MU005774">
    <property type="protein sequence ID" value="KAF2707345.1"/>
    <property type="molecule type" value="Genomic_DNA"/>
</dbReference>
<organism evidence="2 3">
    <name type="scientific">Pleomassaria siparia CBS 279.74</name>
    <dbReference type="NCBI Taxonomy" id="1314801"/>
    <lineage>
        <taxon>Eukaryota</taxon>
        <taxon>Fungi</taxon>
        <taxon>Dikarya</taxon>
        <taxon>Ascomycota</taxon>
        <taxon>Pezizomycotina</taxon>
        <taxon>Dothideomycetes</taxon>
        <taxon>Pleosporomycetidae</taxon>
        <taxon>Pleosporales</taxon>
        <taxon>Pleomassariaceae</taxon>
        <taxon>Pleomassaria</taxon>
    </lineage>
</organism>
<sequence length="69" mass="7451">MKLSLILVLVFGVLTNALTLPIADAVNTTNAANDQCRVGCIPEYNRCMAPLVRSSLHPSLKISTTKSHK</sequence>
<dbReference type="Proteomes" id="UP000799428">
    <property type="component" value="Unassembled WGS sequence"/>
</dbReference>